<evidence type="ECO:0000313" key="2">
    <source>
        <dbReference type="Proteomes" id="UP000054144"/>
    </source>
</evidence>
<keyword evidence="2" id="KW-1185">Reference proteome</keyword>
<dbReference type="Proteomes" id="UP000054144">
    <property type="component" value="Unassembled WGS sequence"/>
</dbReference>
<proteinExistence type="predicted"/>
<gene>
    <name evidence="1" type="ORF">FISHEDRAFT_76929</name>
</gene>
<organism evidence="1 2">
    <name type="scientific">Fistulina hepatica ATCC 64428</name>
    <dbReference type="NCBI Taxonomy" id="1128425"/>
    <lineage>
        <taxon>Eukaryota</taxon>
        <taxon>Fungi</taxon>
        <taxon>Dikarya</taxon>
        <taxon>Basidiomycota</taxon>
        <taxon>Agaricomycotina</taxon>
        <taxon>Agaricomycetes</taxon>
        <taxon>Agaricomycetidae</taxon>
        <taxon>Agaricales</taxon>
        <taxon>Fistulinaceae</taxon>
        <taxon>Fistulina</taxon>
    </lineage>
</organism>
<dbReference type="AlphaFoldDB" id="A0A0D7A596"/>
<sequence length="72" mass="7791">MEAAVFDCIVILLACRGDWRYGESAPTHRSAAQADCDSEEAVVVRTAHNRDGQLCSSFESSEPNSRAKSSTV</sequence>
<reference evidence="1 2" key="1">
    <citation type="journal article" date="2015" name="Fungal Genet. Biol.">
        <title>Evolution of novel wood decay mechanisms in Agaricales revealed by the genome sequences of Fistulina hepatica and Cylindrobasidium torrendii.</title>
        <authorList>
            <person name="Floudas D."/>
            <person name="Held B.W."/>
            <person name="Riley R."/>
            <person name="Nagy L.G."/>
            <person name="Koehler G."/>
            <person name="Ransdell A.S."/>
            <person name="Younus H."/>
            <person name="Chow J."/>
            <person name="Chiniquy J."/>
            <person name="Lipzen A."/>
            <person name="Tritt A."/>
            <person name="Sun H."/>
            <person name="Haridas S."/>
            <person name="LaButti K."/>
            <person name="Ohm R.A."/>
            <person name="Kues U."/>
            <person name="Blanchette R.A."/>
            <person name="Grigoriev I.V."/>
            <person name="Minto R.E."/>
            <person name="Hibbett D.S."/>
        </authorList>
    </citation>
    <scope>NUCLEOTIDE SEQUENCE [LARGE SCALE GENOMIC DNA]</scope>
    <source>
        <strain evidence="1 2">ATCC 64428</strain>
    </source>
</reference>
<protein>
    <submittedName>
        <fullName evidence="1">Uncharacterized protein</fullName>
    </submittedName>
</protein>
<evidence type="ECO:0000313" key="1">
    <source>
        <dbReference type="EMBL" id="KIY45081.1"/>
    </source>
</evidence>
<dbReference type="EMBL" id="KN882062">
    <property type="protein sequence ID" value="KIY45081.1"/>
    <property type="molecule type" value="Genomic_DNA"/>
</dbReference>
<name>A0A0D7A596_9AGAR</name>
<accession>A0A0D7A596</accession>